<sequence length="79" mass="8818">MAVPLLCCLTANCDRTWLFFCGAKSLITIAATKKDREGISRELERCPSQLPRHGLPNSPPARKHYLPLQTHLVSSKCNI</sequence>
<evidence type="ECO:0000313" key="1">
    <source>
        <dbReference type="EMBL" id="KAF1921688.1"/>
    </source>
</evidence>
<protein>
    <submittedName>
        <fullName evidence="1">Uncharacterized protein</fullName>
    </submittedName>
</protein>
<dbReference type="EMBL" id="ML979132">
    <property type="protein sequence ID" value="KAF1921688.1"/>
    <property type="molecule type" value="Genomic_DNA"/>
</dbReference>
<keyword evidence="2" id="KW-1185">Reference proteome</keyword>
<reference evidence="1" key="1">
    <citation type="journal article" date="2020" name="Stud. Mycol.">
        <title>101 Dothideomycetes genomes: a test case for predicting lifestyles and emergence of pathogens.</title>
        <authorList>
            <person name="Haridas S."/>
            <person name="Albert R."/>
            <person name="Binder M."/>
            <person name="Bloem J."/>
            <person name="Labutti K."/>
            <person name="Salamov A."/>
            <person name="Andreopoulos B."/>
            <person name="Baker S."/>
            <person name="Barry K."/>
            <person name="Bills G."/>
            <person name="Bluhm B."/>
            <person name="Cannon C."/>
            <person name="Castanera R."/>
            <person name="Culley D."/>
            <person name="Daum C."/>
            <person name="Ezra D."/>
            <person name="Gonzalez J."/>
            <person name="Henrissat B."/>
            <person name="Kuo A."/>
            <person name="Liang C."/>
            <person name="Lipzen A."/>
            <person name="Lutzoni F."/>
            <person name="Magnuson J."/>
            <person name="Mondo S."/>
            <person name="Nolan M."/>
            <person name="Ohm R."/>
            <person name="Pangilinan J."/>
            <person name="Park H.-J."/>
            <person name="Ramirez L."/>
            <person name="Alfaro M."/>
            <person name="Sun H."/>
            <person name="Tritt A."/>
            <person name="Yoshinaga Y."/>
            <person name="Zwiers L.-H."/>
            <person name="Turgeon B."/>
            <person name="Goodwin S."/>
            <person name="Spatafora J."/>
            <person name="Crous P."/>
            <person name="Grigoriev I."/>
        </authorList>
    </citation>
    <scope>NUCLEOTIDE SEQUENCE</scope>
    <source>
        <strain evidence="1">HMLAC05119</strain>
    </source>
</reference>
<accession>A0A6A5R3F4</accession>
<gene>
    <name evidence="1" type="ORF">BDU57DRAFT_510634</name>
</gene>
<dbReference type="AlphaFoldDB" id="A0A6A5R3F4"/>
<organism evidence="1 2">
    <name type="scientific">Ampelomyces quisqualis</name>
    <name type="common">Powdery mildew agent</name>
    <dbReference type="NCBI Taxonomy" id="50730"/>
    <lineage>
        <taxon>Eukaryota</taxon>
        <taxon>Fungi</taxon>
        <taxon>Dikarya</taxon>
        <taxon>Ascomycota</taxon>
        <taxon>Pezizomycotina</taxon>
        <taxon>Dothideomycetes</taxon>
        <taxon>Pleosporomycetidae</taxon>
        <taxon>Pleosporales</taxon>
        <taxon>Pleosporineae</taxon>
        <taxon>Phaeosphaeriaceae</taxon>
        <taxon>Ampelomyces</taxon>
    </lineage>
</organism>
<evidence type="ECO:0000313" key="2">
    <source>
        <dbReference type="Proteomes" id="UP000800096"/>
    </source>
</evidence>
<name>A0A6A5R3F4_AMPQU</name>
<dbReference type="Proteomes" id="UP000800096">
    <property type="component" value="Unassembled WGS sequence"/>
</dbReference>
<proteinExistence type="predicted"/>